<accession>T1C9U5</accession>
<feature type="domain" description="FAD dependent oxidoreductase" evidence="6">
    <location>
        <begin position="14"/>
        <end position="315"/>
    </location>
</feature>
<dbReference type="InterPro" id="IPR000447">
    <property type="entry name" value="G3P_DH_FAD-dep"/>
</dbReference>
<organism evidence="7">
    <name type="scientific">mine drainage metagenome</name>
    <dbReference type="NCBI Taxonomy" id="410659"/>
    <lineage>
        <taxon>unclassified sequences</taxon>
        <taxon>metagenomes</taxon>
        <taxon>ecological metagenomes</taxon>
    </lineage>
</organism>
<feature type="non-terminal residue" evidence="7">
    <location>
        <position position="322"/>
    </location>
</feature>
<dbReference type="GO" id="GO:0004368">
    <property type="term" value="F:glycerol-3-phosphate dehydrogenase (quinone) activity"/>
    <property type="evidence" value="ECO:0007669"/>
    <property type="project" value="InterPro"/>
</dbReference>
<dbReference type="SUPFAM" id="SSF51905">
    <property type="entry name" value="FAD/NAD(P)-binding domain"/>
    <property type="match status" value="1"/>
</dbReference>
<keyword evidence="3" id="KW-0285">Flavoprotein</keyword>
<dbReference type="PANTHER" id="PTHR11985:SF15">
    <property type="entry name" value="GLYCEROL-3-PHOSPHATE DEHYDROGENASE, MITOCHONDRIAL"/>
    <property type="match status" value="1"/>
</dbReference>
<evidence type="ECO:0000256" key="4">
    <source>
        <dbReference type="ARBA" id="ARBA00022827"/>
    </source>
</evidence>
<dbReference type="Gene3D" id="3.30.9.10">
    <property type="entry name" value="D-Amino Acid Oxidase, subunit A, domain 2"/>
    <property type="match status" value="1"/>
</dbReference>
<name>T1C9U5_9ZZZZ</name>
<dbReference type="GO" id="GO:0046168">
    <property type="term" value="P:glycerol-3-phosphate catabolic process"/>
    <property type="evidence" value="ECO:0007669"/>
    <property type="project" value="TreeGrafter"/>
</dbReference>
<evidence type="ECO:0000256" key="3">
    <source>
        <dbReference type="ARBA" id="ARBA00022630"/>
    </source>
</evidence>
<dbReference type="AlphaFoldDB" id="T1C9U5"/>
<dbReference type="PROSITE" id="PS00977">
    <property type="entry name" value="FAD_G3PDH_1"/>
    <property type="match status" value="1"/>
</dbReference>
<dbReference type="EMBL" id="AUZZ01001705">
    <property type="protein sequence ID" value="EQD63135.1"/>
    <property type="molecule type" value="Genomic_DNA"/>
</dbReference>
<evidence type="ECO:0000259" key="6">
    <source>
        <dbReference type="Pfam" id="PF01266"/>
    </source>
</evidence>
<evidence type="ECO:0000256" key="2">
    <source>
        <dbReference type="ARBA" id="ARBA00007330"/>
    </source>
</evidence>
<dbReference type="PANTHER" id="PTHR11985">
    <property type="entry name" value="GLYCEROL-3-PHOSPHATE DEHYDROGENASE"/>
    <property type="match status" value="1"/>
</dbReference>
<comment type="cofactor">
    <cofactor evidence="1">
        <name>FAD</name>
        <dbReference type="ChEBI" id="CHEBI:57692"/>
    </cofactor>
</comment>
<evidence type="ECO:0000256" key="1">
    <source>
        <dbReference type="ARBA" id="ARBA00001974"/>
    </source>
</evidence>
<reference evidence="7" key="1">
    <citation type="submission" date="2013-08" db="EMBL/GenBank/DDBJ databases">
        <authorList>
            <person name="Mendez C."/>
            <person name="Richter M."/>
            <person name="Ferrer M."/>
            <person name="Sanchez J."/>
        </authorList>
    </citation>
    <scope>NUCLEOTIDE SEQUENCE</scope>
</reference>
<reference evidence="7" key="2">
    <citation type="journal article" date="2014" name="ISME J.">
        <title>Microbial stratification in low pH oxic and suboxic macroscopic growths along an acid mine drainage.</title>
        <authorList>
            <person name="Mendez-Garcia C."/>
            <person name="Mesa V."/>
            <person name="Sprenger R.R."/>
            <person name="Richter M."/>
            <person name="Diez M.S."/>
            <person name="Solano J."/>
            <person name="Bargiela R."/>
            <person name="Golyshina O.V."/>
            <person name="Manteca A."/>
            <person name="Ramos J.L."/>
            <person name="Gallego J.R."/>
            <person name="Llorente I."/>
            <person name="Martins Dos Santos V.A."/>
            <person name="Jensen O.N."/>
            <person name="Pelaez A.I."/>
            <person name="Sanchez J."/>
            <person name="Ferrer M."/>
        </authorList>
    </citation>
    <scope>NUCLEOTIDE SEQUENCE</scope>
</reference>
<keyword evidence="4" id="KW-0274">FAD</keyword>
<dbReference type="Gene3D" id="3.50.50.60">
    <property type="entry name" value="FAD/NAD(P)-binding domain"/>
    <property type="match status" value="1"/>
</dbReference>
<protein>
    <submittedName>
        <fullName evidence="7">Glycerol-3-phosphate dehydrogenase</fullName>
    </submittedName>
</protein>
<gene>
    <name evidence="7" type="ORF">B2A_02513</name>
</gene>
<dbReference type="InterPro" id="IPR036188">
    <property type="entry name" value="FAD/NAD-bd_sf"/>
</dbReference>
<dbReference type="NCBIfam" id="NF008899">
    <property type="entry name" value="PRK12266.1"/>
    <property type="match status" value="1"/>
</dbReference>
<proteinExistence type="inferred from homology"/>
<sequence>MSPQEPMSGQGPYDLAVVGGGVNGVGIARDAAGRGLRVLLLEGRDLAGATSSASSKLIHGGLRYLEHSEFRLVRESLEEREVLWAAAPHIVHPLRFVLPVRAGMRPAWMLRTGLFLYDHIGERRRLAPTRTLRRGHAPALDPLRQPIRIAFEYSDCAVDDARLVVLNAIDAHERGACIAVGWNLVAGRREALLWHLETQSPRGERRSVQARALINAAGPWVQNVLSSVGVPWHRALRLVKGSHIVVPRLYAGAHAYTLQGSDGRVIFAIPYADEFTLIGTTDIPYDTDPAQVAVSAQEIDYLCRVAGEYLLQPVLRQQIVWA</sequence>
<evidence type="ECO:0000313" key="7">
    <source>
        <dbReference type="EMBL" id="EQD63135.1"/>
    </source>
</evidence>
<comment type="similarity">
    <text evidence="2">Belongs to the FAD-dependent glycerol-3-phosphate dehydrogenase family.</text>
</comment>
<comment type="caution">
    <text evidence="7">The sequence shown here is derived from an EMBL/GenBank/DDBJ whole genome shotgun (WGS) entry which is preliminary data.</text>
</comment>
<evidence type="ECO:0000256" key="5">
    <source>
        <dbReference type="ARBA" id="ARBA00023002"/>
    </source>
</evidence>
<dbReference type="InterPro" id="IPR006076">
    <property type="entry name" value="FAD-dep_OxRdtase"/>
</dbReference>
<keyword evidence="5" id="KW-0560">Oxidoreductase</keyword>
<dbReference type="PRINTS" id="PR01001">
    <property type="entry name" value="FADG3PDH"/>
</dbReference>
<dbReference type="NCBIfam" id="NF009906">
    <property type="entry name" value="PRK13369.1"/>
    <property type="match status" value="1"/>
</dbReference>
<dbReference type="Pfam" id="PF01266">
    <property type="entry name" value="DAO"/>
    <property type="match status" value="1"/>
</dbReference>